<accession>A0A8J2K8X2</accession>
<organism evidence="2 3">
    <name type="scientific">Allacma fusca</name>
    <dbReference type="NCBI Taxonomy" id="39272"/>
    <lineage>
        <taxon>Eukaryota</taxon>
        <taxon>Metazoa</taxon>
        <taxon>Ecdysozoa</taxon>
        <taxon>Arthropoda</taxon>
        <taxon>Hexapoda</taxon>
        <taxon>Collembola</taxon>
        <taxon>Symphypleona</taxon>
        <taxon>Sminthuridae</taxon>
        <taxon>Allacma</taxon>
    </lineage>
</organism>
<name>A0A8J2K8X2_9HEXA</name>
<dbReference type="EMBL" id="CAJVCH010080262">
    <property type="protein sequence ID" value="CAG7721523.1"/>
    <property type="molecule type" value="Genomic_DNA"/>
</dbReference>
<dbReference type="AlphaFoldDB" id="A0A8J2K8X2"/>
<proteinExistence type="predicted"/>
<feature type="compositionally biased region" description="Polar residues" evidence="1">
    <location>
        <begin position="45"/>
        <end position="55"/>
    </location>
</feature>
<evidence type="ECO:0000313" key="2">
    <source>
        <dbReference type="EMBL" id="CAG7721523.1"/>
    </source>
</evidence>
<protein>
    <submittedName>
        <fullName evidence="2">Uncharacterized protein</fullName>
    </submittedName>
</protein>
<feature type="region of interest" description="Disordered" evidence="1">
    <location>
        <begin position="43"/>
        <end position="115"/>
    </location>
</feature>
<keyword evidence="3" id="KW-1185">Reference proteome</keyword>
<reference evidence="2" key="1">
    <citation type="submission" date="2021-06" db="EMBL/GenBank/DDBJ databases">
        <authorList>
            <person name="Hodson N. C."/>
            <person name="Mongue J. A."/>
            <person name="Jaron S. K."/>
        </authorList>
    </citation>
    <scope>NUCLEOTIDE SEQUENCE</scope>
</reference>
<evidence type="ECO:0000313" key="3">
    <source>
        <dbReference type="Proteomes" id="UP000708208"/>
    </source>
</evidence>
<sequence>MVWCNFCGYEVDNLQNHQDELHTDWTEFFLEDPFKDNEAGDAAQVATNSRENITQPEKVDRDTAGTSRPTVITYAGRNYNRSGRLNDRRTSKKRKARCQSSKILHSRRRATAKHNKEVTRAEHLYNQDQMNLEDTNSSKNVVKLP</sequence>
<dbReference type="Proteomes" id="UP000708208">
    <property type="component" value="Unassembled WGS sequence"/>
</dbReference>
<gene>
    <name evidence="2" type="ORF">AFUS01_LOCUS10734</name>
</gene>
<feature type="compositionally biased region" description="Basic residues" evidence="1">
    <location>
        <begin position="104"/>
        <end position="113"/>
    </location>
</feature>
<comment type="caution">
    <text evidence="2">The sequence shown here is derived from an EMBL/GenBank/DDBJ whole genome shotgun (WGS) entry which is preliminary data.</text>
</comment>
<evidence type="ECO:0000256" key="1">
    <source>
        <dbReference type="SAM" id="MobiDB-lite"/>
    </source>
</evidence>